<dbReference type="EMBL" id="MT786458">
    <property type="protein sequence ID" value="QNH71236.1"/>
    <property type="molecule type" value="Genomic_DNA"/>
</dbReference>
<reference evidence="1 2" key="1">
    <citation type="submission" date="2020-07" db="EMBL/GenBank/DDBJ databases">
        <authorList>
            <person name="Zhang Z."/>
        </authorList>
    </citation>
    <scope>NUCLEOTIDE SEQUENCE [LARGE SCALE GENOMIC DNA]</scope>
</reference>
<sequence length="131" mass="15526">MVKLDKYLRQKTFYLKDEDILLKVTAGVNNALEDEPSYLTYCLKHEVNLEERKVGNLIYDLYPEDFKIIFKIEPTSNKFIITYSYFDEITEIGRTETREEGKKLANDYLQSILIEMTLKEANKYLITEGEY</sequence>
<accession>A0A7G7WVJ2</accession>
<name>A0A7G7WVJ2_9CAUD</name>
<evidence type="ECO:0000313" key="1">
    <source>
        <dbReference type="EMBL" id="QNH71236.1"/>
    </source>
</evidence>
<protein>
    <submittedName>
        <fullName evidence="1">Uncharacterized protein</fullName>
    </submittedName>
</protein>
<proteinExistence type="predicted"/>
<organism evidence="1 2">
    <name type="scientific">Staphylococcus phage vB_SauH_SAP1</name>
    <dbReference type="NCBI Taxonomy" id="2759206"/>
    <lineage>
        <taxon>Viruses</taxon>
        <taxon>Duplodnaviria</taxon>
        <taxon>Heunggongvirae</taxon>
        <taxon>Uroviricota</taxon>
        <taxon>Caudoviricetes</taxon>
        <taxon>Herelleviridae</taxon>
        <taxon>Twortvirinae</taxon>
        <taxon>Kayvirus</taxon>
        <taxon>Kayvirus P108</taxon>
    </lineage>
</organism>
<dbReference type="Proteomes" id="UP000515950">
    <property type="component" value="Segment"/>
</dbReference>
<gene>
    <name evidence="1" type="ORF">StAP1_104</name>
</gene>
<evidence type="ECO:0000313" key="2">
    <source>
        <dbReference type="Proteomes" id="UP000515950"/>
    </source>
</evidence>